<dbReference type="EMBL" id="MHSW01000033">
    <property type="protein sequence ID" value="OHA50599.1"/>
    <property type="molecule type" value="Genomic_DNA"/>
</dbReference>
<dbReference type="Pfam" id="PF00557">
    <property type="entry name" value="Peptidase_M24"/>
    <property type="match status" value="1"/>
</dbReference>
<comment type="caution">
    <text evidence="5">The sequence shown here is derived from an EMBL/GenBank/DDBJ whole genome shotgun (WGS) entry which is preliminary data.</text>
</comment>
<feature type="domain" description="Peptidase M24" evidence="4">
    <location>
        <begin position="145"/>
        <end position="366"/>
    </location>
</feature>
<dbReference type="PANTHER" id="PTHR46112:SF2">
    <property type="entry name" value="XAA-PRO AMINOPEPTIDASE P-RELATED"/>
    <property type="match status" value="1"/>
</dbReference>
<keyword evidence="1 3" id="KW-0479">Metal-binding</keyword>
<dbReference type="InterPro" id="IPR050659">
    <property type="entry name" value="Peptidase_M24B"/>
</dbReference>
<evidence type="ECO:0000256" key="2">
    <source>
        <dbReference type="ARBA" id="ARBA00022801"/>
    </source>
</evidence>
<dbReference type="PROSITE" id="PS00491">
    <property type="entry name" value="PROLINE_PEPTIDASE"/>
    <property type="match status" value="1"/>
</dbReference>
<name>A0A1G2PS72_9BACT</name>
<protein>
    <recommendedName>
        <fullName evidence="4">Peptidase M24 domain-containing protein</fullName>
    </recommendedName>
</protein>
<evidence type="ECO:0000313" key="6">
    <source>
        <dbReference type="Proteomes" id="UP000176951"/>
    </source>
</evidence>
<evidence type="ECO:0000259" key="4">
    <source>
        <dbReference type="Pfam" id="PF00557"/>
    </source>
</evidence>
<dbReference type="SUPFAM" id="SSF55920">
    <property type="entry name" value="Creatinase/aminopeptidase"/>
    <property type="match status" value="1"/>
</dbReference>
<organism evidence="5 6">
    <name type="scientific">Candidatus Terrybacteria bacterium RIFCSPLOWO2_01_FULL_40_23</name>
    <dbReference type="NCBI Taxonomy" id="1802366"/>
    <lineage>
        <taxon>Bacteria</taxon>
        <taxon>Candidatus Terryibacteriota</taxon>
    </lineage>
</organism>
<dbReference type="InterPro" id="IPR000994">
    <property type="entry name" value="Pept_M24"/>
</dbReference>
<dbReference type="InterPro" id="IPR001131">
    <property type="entry name" value="Peptidase_M24B_aminopep-P_CS"/>
</dbReference>
<sequence length="383" mass="42706">MLGPQEAIVIIASPETNADLFWATRFWAPDPIIFVQTGQDKIVLVNPLEFSRAKKEILGARVLSEWNYYKRGNDLLKNEESVTYITIVLHGILEELGVKTLNVQYEHFPYSHGKDLEKLGYTINPVASFLYERSIKTPQEISYIEEISRYTDEAISQAVEILKQAKINSAGFLALDETIVTSELLKQIVTAHLWKYNCLGAHTIISSGIDSYEPHNEGHGPIKTHTPIVMDVFPRSLTNGYFTDTTRTFCKGKANKKLSRMFRAVLDAQQAAIDILKPGLPAKETNVIAVAKLEEAGFQNKMLKGGPQGFIHGLGHGVGVEIHEKPSLNGSTQDILEKNNIVTVEPGLYYPRVGGVRIEDTLVITENGYRSLTNSPKERLEIA</sequence>
<proteinExistence type="inferred from homology"/>
<comment type="similarity">
    <text evidence="3">Belongs to the peptidase M24B family.</text>
</comment>
<dbReference type="GO" id="GO:0046872">
    <property type="term" value="F:metal ion binding"/>
    <property type="evidence" value="ECO:0007669"/>
    <property type="project" value="UniProtKB-KW"/>
</dbReference>
<gene>
    <name evidence="5" type="ORF">A3A97_03820</name>
</gene>
<evidence type="ECO:0000256" key="3">
    <source>
        <dbReference type="RuleBase" id="RU000590"/>
    </source>
</evidence>
<dbReference type="AlphaFoldDB" id="A0A1G2PS72"/>
<dbReference type="Proteomes" id="UP000176951">
    <property type="component" value="Unassembled WGS sequence"/>
</dbReference>
<keyword evidence="2" id="KW-0378">Hydrolase</keyword>
<dbReference type="Gene3D" id="3.90.230.10">
    <property type="entry name" value="Creatinase/methionine aminopeptidase superfamily"/>
    <property type="match status" value="1"/>
</dbReference>
<dbReference type="PANTHER" id="PTHR46112">
    <property type="entry name" value="AMINOPEPTIDASE"/>
    <property type="match status" value="1"/>
</dbReference>
<reference evidence="5 6" key="1">
    <citation type="journal article" date="2016" name="Nat. Commun.">
        <title>Thousands of microbial genomes shed light on interconnected biogeochemical processes in an aquifer system.</title>
        <authorList>
            <person name="Anantharaman K."/>
            <person name="Brown C.T."/>
            <person name="Hug L.A."/>
            <person name="Sharon I."/>
            <person name="Castelle C.J."/>
            <person name="Probst A.J."/>
            <person name="Thomas B.C."/>
            <person name="Singh A."/>
            <person name="Wilkins M.J."/>
            <person name="Karaoz U."/>
            <person name="Brodie E.L."/>
            <person name="Williams K.H."/>
            <person name="Hubbard S.S."/>
            <person name="Banfield J.F."/>
        </authorList>
    </citation>
    <scope>NUCLEOTIDE SEQUENCE [LARGE SCALE GENOMIC DNA]</scope>
</reference>
<evidence type="ECO:0000256" key="1">
    <source>
        <dbReference type="ARBA" id="ARBA00022723"/>
    </source>
</evidence>
<accession>A0A1G2PS72</accession>
<dbReference type="InterPro" id="IPR036005">
    <property type="entry name" value="Creatinase/aminopeptidase-like"/>
</dbReference>
<evidence type="ECO:0000313" key="5">
    <source>
        <dbReference type="EMBL" id="OHA50599.1"/>
    </source>
</evidence>
<dbReference type="GO" id="GO:0016787">
    <property type="term" value="F:hydrolase activity"/>
    <property type="evidence" value="ECO:0007669"/>
    <property type="project" value="UniProtKB-KW"/>
</dbReference>